<reference evidence="8" key="1">
    <citation type="journal article" date="2019" name="Int. J. Syst. Evol. Microbiol.">
        <title>The Global Catalogue of Microorganisms (GCM) 10K type strain sequencing project: providing services to taxonomists for standard genome sequencing and annotation.</title>
        <authorList>
            <consortium name="The Broad Institute Genomics Platform"/>
            <consortium name="The Broad Institute Genome Sequencing Center for Infectious Disease"/>
            <person name="Wu L."/>
            <person name="Ma J."/>
        </authorList>
    </citation>
    <scope>NUCLEOTIDE SEQUENCE [LARGE SCALE GENOMIC DNA]</scope>
    <source>
        <strain evidence="8">CGMCC 4.7275</strain>
    </source>
</reference>
<dbReference type="PANTHER" id="PTHR39087:SF2">
    <property type="entry name" value="UPF0104 MEMBRANE PROTEIN MJ1595"/>
    <property type="match status" value="1"/>
</dbReference>
<name>A0ABQ2EIU2_9ACTN</name>
<keyword evidence="5 6" id="KW-0472">Membrane</keyword>
<dbReference type="Pfam" id="PF03706">
    <property type="entry name" value="LPG_synthase_TM"/>
    <property type="match status" value="1"/>
</dbReference>
<dbReference type="EMBL" id="BMMV01000017">
    <property type="protein sequence ID" value="GGK11116.1"/>
    <property type="molecule type" value="Genomic_DNA"/>
</dbReference>
<dbReference type="PANTHER" id="PTHR39087">
    <property type="entry name" value="UPF0104 MEMBRANE PROTEIN MJ1595"/>
    <property type="match status" value="1"/>
</dbReference>
<feature type="transmembrane region" description="Helical" evidence="6">
    <location>
        <begin position="212"/>
        <end position="233"/>
    </location>
</feature>
<evidence type="ECO:0000256" key="1">
    <source>
        <dbReference type="ARBA" id="ARBA00004651"/>
    </source>
</evidence>
<comment type="caution">
    <text evidence="7">The sequence shown here is derived from an EMBL/GenBank/DDBJ whole genome shotgun (WGS) entry which is preliminary data.</text>
</comment>
<keyword evidence="4 6" id="KW-1133">Transmembrane helix</keyword>
<accession>A0ABQ2EIU2</accession>
<proteinExistence type="predicted"/>
<comment type="subcellular location">
    <subcellularLocation>
        <location evidence="1">Cell membrane</location>
        <topology evidence="1">Multi-pass membrane protein</topology>
    </subcellularLocation>
</comment>
<feature type="transmembrane region" description="Helical" evidence="6">
    <location>
        <begin position="51"/>
        <end position="69"/>
    </location>
</feature>
<evidence type="ECO:0000256" key="2">
    <source>
        <dbReference type="ARBA" id="ARBA00022475"/>
    </source>
</evidence>
<protein>
    <submittedName>
        <fullName evidence="7">Membrane protein</fullName>
    </submittedName>
</protein>
<feature type="transmembrane region" description="Helical" evidence="6">
    <location>
        <begin position="161"/>
        <end position="181"/>
    </location>
</feature>
<keyword evidence="8" id="KW-1185">Reference proteome</keyword>
<evidence type="ECO:0000256" key="3">
    <source>
        <dbReference type="ARBA" id="ARBA00022692"/>
    </source>
</evidence>
<organism evidence="7 8">
    <name type="scientific">Streptomyces camponoticapitis</name>
    <dbReference type="NCBI Taxonomy" id="1616125"/>
    <lineage>
        <taxon>Bacteria</taxon>
        <taxon>Bacillati</taxon>
        <taxon>Actinomycetota</taxon>
        <taxon>Actinomycetes</taxon>
        <taxon>Kitasatosporales</taxon>
        <taxon>Streptomycetaceae</taxon>
        <taxon>Streptomyces</taxon>
    </lineage>
</organism>
<dbReference type="Proteomes" id="UP000660265">
    <property type="component" value="Unassembled WGS sequence"/>
</dbReference>
<keyword evidence="3 6" id="KW-0812">Transmembrane</keyword>
<sequence>MSMTLPSALRRVPLRQLVCLVPLLLVAAWVAGNWPVILSGVEELRGADRDWLLAAVVVTGACWIPVCLLRQGTVMERLPAGRLLASQIAAGSANHLLPAGLGAHVVTLRFLQRCGISTARSCAALALYSLAQPVGRYTLLLTLMAAFPGAIPTGGLPPAEYGMLALLLLAGGLALAALVLWSVRPLRGVVQDFLRTALTDARALHTRPARVIALWTGAFAFPALQACVMVTVARALQMPVPTVDIMIAYLAAGIVAGIVPTPGGIGSVEAALFIALVGAGSPVSVATAAVLGFRIVTVWLPLLPGALVLAVLVRRKVL</sequence>
<evidence type="ECO:0000256" key="4">
    <source>
        <dbReference type="ARBA" id="ARBA00022989"/>
    </source>
</evidence>
<keyword evidence="2" id="KW-1003">Cell membrane</keyword>
<feature type="transmembrane region" description="Helical" evidence="6">
    <location>
        <begin position="137"/>
        <end position="155"/>
    </location>
</feature>
<evidence type="ECO:0000256" key="5">
    <source>
        <dbReference type="ARBA" id="ARBA00023136"/>
    </source>
</evidence>
<evidence type="ECO:0000313" key="7">
    <source>
        <dbReference type="EMBL" id="GGK11116.1"/>
    </source>
</evidence>
<feature type="transmembrane region" description="Helical" evidence="6">
    <location>
        <begin position="245"/>
        <end position="263"/>
    </location>
</feature>
<dbReference type="InterPro" id="IPR022791">
    <property type="entry name" value="L-PG_synthase/AglD"/>
</dbReference>
<evidence type="ECO:0000313" key="8">
    <source>
        <dbReference type="Proteomes" id="UP000660265"/>
    </source>
</evidence>
<feature type="transmembrane region" description="Helical" evidence="6">
    <location>
        <begin position="12"/>
        <end position="31"/>
    </location>
</feature>
<feature type="transmembrane region" description="Helical" evidence="6">
    <location>
        <begin position="296"/>
        <end position="313"/>
    </location>
</feature>
<gene>
    <name evidence="7" type="ORF">GCM10011583_49010</name>
</gene>
<feature type="transmembrane region" description="Helical" evidence="6">
    <location>
        <begin position="270"/>
        <end position="290"/>
    </location>
</feature>
<evidence type="ECO:0000256" key="6">
    <source>
        <dbReference type="SAM" id="Phobius"/>
    </source>
</evidence>